<comment type="caution">
    <text evidence="2">The sequence shown here is derived from an EMBL/GenBank/DDBJ whole genome shotgun (WGS) entry which is preliminary data.</text>
</comment>
<sequence length="109" mass="12740">MKLRRKNVAEKKVRLSFILTVVFWISLLYIFFFVNPENNLAIPIFIVNFFFAMLFTLSIILLNTRRGLMISIAVTFFLILRLVGVGNLLNLILIVGILTALEFYFRKSY</sequence>
<organism evidence="2 3">
    <name type="scientific">Candidatus Woesebacteria bacterium RIFCSPLOWO2_01_FULL_39_21</name>
    <dbReference type="NCBI Taxonomy" id="1802519"/>
    <lineage>
        <taxon>Bacteria</taxon>
        <taxon>Candidatus Woeseibacteriota</taxon>
    </lineage>
</organism>
<keyword evidence="1" id="KW-0472">Membrane</keyword>
<keyword evidence="1" id="KW-0812">Transmembrane</keyword>
<dbReference type="EMBL" id="MGHF01000017">
    <property type="protein sequence ID" value="OGM63398.1"/>
    <property type="molecule type" value="Genomic_DNA"/>
</dbReference>
<proteinExistence type="predicted"/>
<dbReference type="AlphaFoldDB" id="A0A1F8BJC3"/>
<feature type="transmembrane region" description="Helical" evidence="1">
    <location>
        <begin position="12"/>
        <end position="34"/>
    </location>
</feature>
<dbReference type="Proteomes" id="UP000177082">
    <property type="component" value="Unassembled WGS sequence"/>
</dbReference>
<reference evidence="2 3" key="1">
    <citation type="journal article" date="2016" name="Nat. Commun.">
        <title>Thousands of microbial genomes shed light on interconnected biogeochemical processes in an aquifer system.</title>
        <authorList>
            <person name="Anantharaman K."/>
            <person name="Brown C.T."/>
            <person name="Hug L.A."/>
            <person name="Sharon I."/>
            <person name="Castelle C.J."/>
            <person name="Probst A.J."/>
            <person name="Thomas B.C."/>
            <person name="Singh A."/>
            <person name="Wilkins M.J."/>
            <person name="Karaoz U."/>
            <person name="Brodie E.L."/>
            <person name="Williams K.H."/>
            <person name="Hubbard S.S."/>
            <person name="Banfield J.F."/>
        </authorList>
    </citation>
    <scope>NUCLEOTIDE SEQUENCE [LARGE SCALE GENOMIC DNA]</scope>
</reference>
<accession>A0A1F8BJC3</accession>
<gene>
    <name evidence="2" type="ORF">A2961_02965</name>
</gene>
<feature type="transmembrane region" description="Helical" evidence="1">
    <location>
        <begin position="89"/>
        <end position="105"/>
    </location>
</feature>
<protein>
    <submittedName>
        <fullName evidence="2">Uncharacterized protein</fullName>
    </submittedName>
</protein>
<keyword evidence="1" id="KW-1133">Transmembrane helix</keyword>
<feature type="transmembrane region" description="Helical" evidence="1">
    <location>
        <begin position="40"/>
        <end position="62"/>
    </location>
</feature>
<evidence type="ECO:0000313" key="3">
    <source>
        <dbReference type="Proteomes" id="UP000177082"/>
    </source>
</evidence>
<dbReference type="STRING" id="1802519.A2961_02965"/>
<evidence type="ECO:0000256" key="1">
    <source>
        <dbReference type="SAM" id="Phobius"/>
    </source>
</evidence>
<evidence type="ECO:0000313" key="2">
    <source>
        <dbReference type="EMBL" id="OGM63398.1"/>
    </source>
</evidence>
<name>A0A1F8BJC3_9BACT</name>